<evidence type="ECO:0000313" key="2">
    <source>
        <dbReference type="EMBL" id="CAI9740792.1"/>
    </source>
</evidence>
<reference evidence="2" key="1">
    <citation type="submission" date="2023-08" db="EMBL/GenBank/DDBJ databases">
        <authorList>
            <person name="Alioto T."/>
            <person name="Alioto T."/>
            <person name="Gomez Garrido J."/>
        </authorList>
    </citation>
    <scope>NUCLEOTIDE SEQUENCE</scope>
</reference>
<feature type="transmembrane region" description="Helical" evidence="1">
    <location>
        <begin position="12"/>
        <end position="37"/>
    </location>
</feature>
<keyword evidence="3" id="KW-1185">Reference proteome</keyword>
<dbReference type="EMBL" id="OX597838">
    <property type="protein sequence ID" value="CAI9740792.1"/>
    <property type="molecule type" value="Genomic_DNA"/>
</dbReference>
<evidence type="ECO:0000313" key="3">
    <source>
        <dbReference type="Proteomes" id="UP001162480"/>
    </source>
</evidence>
<keyword evidence="1" id="KW-0812">Transmembrane</keyword>
<gene>
    <name evidence="2" type="ORF">OCTVUL_1B018533</name>
</gene>
<organism evidence="2 3">
    <name type="scientific">Octopus vulgaris</name>
    <name type="common">Common octopus</name>
    <dbReference type="NCBI Taxonomy" id="6645"/>
    <lineage>
        <taxon>Eukaryota</taxon>
        <taxon>Metazoa</taxon>
        <taxon>Spiralia</taxon>
        <taxon>Lophotrochozoa</taxon>
        <taxon>Mollusca</taxon>
        <taxon>Cephalopoda</taxon>
        <taxon>Coleoidea</taxon>
        <taxon>Octopodiformes</taxon>
        <taxon>Octopoda</taxon>
        <taxon>Incirrata</taxon>
        <taxon>Octopodidae</taxon>
        <taxon>Octopus</taxon>
    </lineage>
</organism>
<name>A0AA36BW02_OCTVU</name>
<dbReference type="Proteomes" id="UP001162480">
    <property type="component" value="Chromosome 25"/>
</dbReference>
<proteinExistence type="predicted"/>
<protein>
    <submittedName>
        <fullName evidence="2">Uncharacterized protein</fullName>
    </submittedName>
</protein>
<sequence>MPPPRCSPLYSFSLSLALLKVFSDLFCLLFPFCIMLCHCDLPWRHRLGCNVLKCDMVSCHHLPTLPPPTLSRSFSLVWMKWAWMGRVEQSGGRRRGDSSAFISCFHFFSYSLPFGRDGEGARRLAGGGVLSPPPSCSNYNKVR</sequence>
<accession>A0AA36BW02</accession>
<evidence type="ECO:0000256" key="1">
    <source>
        <dbReference type="SAM" id="Phobius"/>
    </source>
</evidence>
<keyword evidence="1" id="KW-1133">Transmembrane helix</keyword>
<dbReference type="AlphaFoldDB" id="A0AA36BW02"/>
<keyword evidence="1" id="KW-0472">Membrane</keyword>